<dbReference type="PANTHER" id="PTHR30332">
    <property type="entry name" value="PROBABLE GENERAL SECRETION PATHWAY PROTEIN D"/>
    <property type="match status" value="1"/>
</dbReference>
<dbReference type="InterPro" id="IPR050810">
    <property type="entry name" value="Bact_Secretion_Sys_Channel"/>
</dbReference>
<gene>
    <name evidence="4" type="primary">outD</name>
    <name evidence="5" type="synonym">rcpA</name>
    <name evidence="6" type="ORF">CAZ10_36125</name>
    <name evidence="5" type="ORF">GNQ48_28635</name>
    <name evidence="7" type="ORF">IPC1295_32230</name>
    <name evidence="4" type="ORF">PAERUG_P19_London_7_VIM_2_05_10_05783</name>
</gene>
<evidence type="ECO:0000313" key="9">
    <source>
        <dbReference type="Proteomes" id="UP000194857"/>
    </source>
</evidence>
<reference evidence="4" key="1">
    <citation type="submission" date="2015-06" db="EMBL/GenBank/DDBJ databases">
        <authorList>
            <person name="Radhakrishnan R."/>
            <person name="Underwood A."/>
            <person name="Al-Shahib A."/>
        </authorList>
    </citation>
    <scope>NUCLEOTIDE SEQUENCE</scope>
    <source>
        <strain evidence="4">P19_London_7_VIM_2_05_10</strain>
    </source>
</reference>
<dbReference type="Proteomes" id="UP000433532">
    <property type="component" value="Unassembled WGS sequence"/>
</dbReference>
<reference evidence="6 9" key="3">
    <citation type="submission" date="2017-05" db="EMBL/GenBank/DDBJ databases">
        <authorList>
            <person name="Song R."/>
            <person name="Chenine A.L."/>
            <person name="Ruprecht R.M."/>
        </authorList>
    </citation>
    <scope>NUCLEOTIDE SEQUENCE [LARGE SCALE GENOMIC DNA]</scope>
    <source>
        <strain evidence="6 9">S567_C10_BS</strain>
    </source>
</reference>
<dbReference type="GO" id="GO:0015627">
    <property type="term" value="C:type II protein secretion system complex"/>
    <property type="evidence" value="ECO:0007669"/>
    <property type="project" value="TreeGrafter"/>
</dbReference>
<dbReference type="EMBL" id="NSNE01000035">
    <property type="protein sequence ID" value="RPM02855.1"/>
    <property type="molecule type" value="Genomic_DNA"/>
</dbReference>
<accession>A0A0C7ABS9</accession>
<dbReference type="Proteomes" id="UP000194857">
    <property type="component" value="Unassembled WGS sequence"/>
</dbReference>
<evidence type="ECO:0000313" key="5">
    <source>
        <dbReference type="EMBL" id="MUI38975.1"/>
    </source>
</evidence>
<reference evidence="5 11" key="6">
    <citation type="submission" date="2019-11" db="EMBL/GenBank/DDBJ databases">
        <title>Genomes of ocular Pseudomonas aeruginosa isolates.</title>
        <authorList>
            <person name="Khan M."/>
            <person name="Rice S.A."/>
            <person name="Willcox M.D.P."/>
            <person name="Stapleton F."/>
        </authorList>
    </citation>
    <scope>NUCLEOTIDE SEQUENCE [LARGE SCALE GENOMIC DNA]</scope>
    <source>
        <strain evidence="5 11">PA221</strain>
    </source>
</reference>
<evidence type="ECO:0000259" key="3">
    <source>
        <dbReference type="Pfam" id="PF13629"/>
    </source>
</evidence>
<dbReference type="Pfam" id="PF13629">
    <property type="entry name" value="T2SS-T3SS_pil_N"/>
    <property type="match status" value="1"/>
</dbReference>
<dbReference type="Proteomes" id="UP000284767">
    <property type="component" value="Unassembled WGS sequence"/>
</dbReference>
<dbReference type="EMBL" id="CVVU01000247">
    <property type="protein sequence ID" value="CRP85618.1"/>
    <property type="molecule type" value="Genomic_DNA"/>
</dbReference>
<dbReference type="Proteomes" id="UP000045039">
    <property type="component" value="Unassembled WGS sequence"/>
</dbReference>
<evidence type="ECO:0000256" key="1">
    <source>
        <dbReference type="RuleBase" id="RU004003"/>
    </source>
</evidence>
<evidence type="ECO:0000259" key="2">
    <source>
        <dbReference type="Pfam" id="PF00263"/>
    </source>
</evidence>
<dbReference type="InterPro" id="IPR032789">
    <property type="entry name" value="T2SS-T3SS_pil_N"/>
</dbReference>
<reference evidence="7 10" key="4">
    <citation type="submission" date="2017-08" db="EMBL/GenBank/DDBJ databases">
        <authorList>
            <person name="Feschi L."/>
            <person name="Jeukens J."/>
            <person name="Emond-Rheault J.-G."/>
            <person name="Kukavica-Ibrulj I."/>
            <person name="Boyle B."/>
            <person name="Levesque R.C."/>
        </authorList>
    </citation>
    <scope>NUCLEOTIDE SEQUENCE [LARGE SCALE GENOMIC DNA]</scope>
    <source>
        <strain evidence="7 10">PA-W36</strain>
    </source>
</reference>
<dbReference type="PANTHER" id="PTHR30332:SF17">
    <property type="entry name" value="TYPE IV PILIATION SYSTEM PROTEIN DR_0774-RELATED"/>
    <property type="match status" value="1"/>
</dbReference>
<feature type="domain" description="Type II/III secretion system secretin-like" evidence="2">
    <location>
        <begin position="209"/>
        <end position="370"/>
    </location>
</feature>
<reference evidence="8" key="2">
    <citation type="submission" date="2015-06" db="EMBL/GenBank/DDBJ databases">
        <authorList>
            <person name="Radhakrishnan Rajesh"/>
            <person name="Underwood Anthony"/>
            <person name="Al-Shahib Ali"/>
        </authorList>
    </citation>
    <scope>NUCLEOTIDE SEQUENCE [LARGE SCALE GENOMIC DNA]</scope>
    <source>
        <strain evidence="8">P19_London_7_VIM_2_05_10</strain>
    </source>
</reference>
<proteinExistence type="inferred from homology"/>
<evidence type="ECO:0000313" key="10">
    <source>
        <dbReference type="Proteomes" id="UP000284767"/>
    </source>
</evidence>
<comment type="similarity">
    <text evidence="1">Belongs to the bacterial secretin family.</text>
</comment>
<dbReference type="InterPro" id="IPR001775">
    <property type="entry name" value="GspD/PilQ"/>
</dbReference>
<comment type="caution">
    <text evidence="6">The sequence shown here is derived from an EMBL/GenBank/DDBJ whole genome shotgun (WGS) entry which is preliminary data.</text>
</comment>
<dbReference type="EMBL" id="NFFZ01000038">
    <property type="protein sequence ID" value="OTI54820.1"/>
    <property type="molecule type" value="Genomic_DNA"/>
</dbReference>
<name>A0A0C7ABS9_PSEAI</name>
<dbReference type="AlphaFoldDB" id="A0A0C7ABS9"/>
<feature type="domain" description="Pilus formation protein N-terminal" evidence="3">
    <location>
        <begin position="39"/>
        <end position="108"/>
    </location>
</feature>
<evidence type="ECO:0000313" key="6">
    <source>
        <dbReference type="EMBL" id="OTI54820.1"/>
    </source>
</evidence>
<dbReference type="RefSeq" id="WP_003110119.1">
    <property type="nucleotide sequence ID" value="NZ_AP014651.1"/>
</dbReference>
<reference evidence="7 10" key="5">
    <citation type="submission" date="2019-01" db="EMBL/GenBank/DDBJ databases">
        <title>The Pseudomonas aeruginosa pan-genome provides new insights on its population structure, horizontal gene transfer and pathogenicity.</title>
        <authorList>
            <person name="Freschi L."/>
            <person name="Vincent A.T."/>
            <person name="Jeukens J."/>
            <person name="Emond-Rheault J.-G."/>
            <person name="Kukavica-Ibrulj I."/>
            <person name="Dupont M.-J."/>
            <person name="Charette S.J."/>
            <person name="Boyle B."/>
            <person name="Levesque R.C."/>
        </authorList>
    </citation>
    <scope>NUCLEOTIDE SEQUENCE [LARGE SCALE GENOMIC DNA]</scope>
    <source>
        <strain evidence="7 10">PA-W36</strain>
    </source>
</reference>
<dbReference type="PRINTS" id="PR00811">
    <property type="entry name" value="BCTERIALGSPD"/>
</dbReference>
<dbReference type="InterPro" id="IPR004846">
    <property type="entry name" value="T2SS/T3SS_dom"/>
</dbReference>
<sequence length="416" mass="44238">MHRSTGIGVSRWLGGLLGVALALPALALPQGCIELLAQAPRVDVVQGQQRDLRLAVPIERLAIGDPKIADVQLLDRRGFLVTGKEQGSTSLLIWTGCSPEPLRSLVEVEGRGSVDTRGAPAFTAGAAEELPNQVQTDIRFVEVSRSKLKQASTSFVRRGGNLWVLGAPGSLGDIKVNADGSGLGGTFGTGSSGFNLIFGGGKWLSFMNALEGSGFAYTLARPSLVAMSGQSASFLAGGEFPIPVPNGTNDNVTIEYKEFGIRLTLTPTVMNNRRIALKVAPEVSELDYSAGIQSGGVAVPALRVRRTDTSVMLADGESFVISGLTSSNSVSNVDKFPWLGDIPILGAFFRSTKLDKDDRELLMIVTPHLVQPLAADAQLPDLPGEGLRHYDPGFSRLYFLERGEYDGQQNDTGLSD</sequence>
<evidence type="ECO:0000313" key="4">
    <source>
        <dbReference type="EMBL" id="CRP85618.1"/>
    </source>
</evidence>
<dbReference type="Pfam" id="PF00263">
    <property type="entry name" value="Secretin"/>
    <property type="match status" value="1"/>
</dbReference>
<evidence type="ECO:0000313" key="7">
    <source>
        <dbReference type="EMBL" id="RPM02855.1"/>
    </source>
</evidence>
<organism evidence="6 9">
    <name type="scientific">Pseudomonas aeruginosa</name>
    <dbReference type="NCBI Taxonomy" id="287"/>
    <lineage>
        <taxon>Bacteria</taxon>
        <taxon>Pseudomonadati</taxon>
        <taxon>Pseudomonadota</taxon>
        <taxon>Gammaproteobacteria</taxon>
        <taxon>Pseudomonadales</taxon>
        <taxon>Pseudomonadaceae</taxon>
        <taxon>Pseudomonas</taxon>
    </lineage>
</organism>
<protein>
    <submittedName>
        <fullName evidence="5 6">Secretin</fullName>
    </submittedName>
    <submittedName>
        <fullName evidence="4">Type II secretion system protein D</fullName>
    </submittedName>
</protein>
<evidence type="ECO:0000313" key="11">
    <source>
        <dbReference type="Proteomes" id="UP000433532"/>
    </source>
</evidence>
<dbReference type="EMBL" id="WOAD01000039">
    <property type="protein sequence ID" value="MUI38975.1"/>
    <property type="molecule type" value="Genomic_DNA"/>
</dbReference>
<dbReference type="GO" id="GO:0009306">
    <property type="term" value="P:protein secretion"/>
    <property type="evidence" value="ECO:0007669"/>
    <property type="project" value="InterPro"/>
</dbReference>
<evidence type="ECO:0000313" key="8">
    <source>
        <dbReference type="Proteomes" id="UP000045039"/>
    </source>
</evidence>